<dbReference type="SUPFAM" id="SSF46894">
    <property type="entry name" value="C-terminal effector domain of the bipartite response regulators"/>
    <property type="match status" value="1"/>
</dbReference>
<organism evidence="5 6">
    <name type="scientific">Micromonospora craniellae</name>
    <dbReference type="NCBI Taxonomy" id="2294034"/>
    <lineage>
        <taxon>Bacteria</taxon>
        <taxon>Bacillati</taxon>
        <taxon>Actinomycetota</taxon>
        <taxon>Actinomycetes</taxon>
        <taxon>Micromonosporales</taxon>
        <taxon>Micromonosporaceae</taxon>
        <taxon>Micromonospora</taxon>
    </lineage>
</organism>
<keyword evidence="6" id="KW-1185">Reference proteome</keyword>
<dbReference type="Gene3D" id="1.25.40.10">
    <property type="entry name" value="Tetratricopeptide repeat domain"/>
    <property type="match status" value="1"/>
</dbReference>
<dbReference type="EMBL" id="QVFU01000056">
    <property type="protein sequence ID" value="RFS43503.1"/>
    <property type="molecule type" value="Genomic_DNA"/>
</dbReference>
<dbReference type="Pfam" id="PF03704">
    <property type="entry name" value="BTAD"/>
    <property type="match status" value="1"/>
</dbReference>
<dbReference type="PANTHER" id="PTHR47691:SF3">
    <property type="entry name" value="HTH-TYPE TRANSCRIPTIONAL REGULATOR RV0890C-RELATED"/>
    <property type="match status" value="1"/>
</dbReference>
<dbReference type="CDD" id="cd15831">
    <property type="entry name" value="BTAD"/>
    <property type="match status" value="1"/>
</dbReference>
<dbReference type="GO" id="GO:0000160">
    <property type="term" value="P:phosphorelay signal transduction system"/>
    <property type="evidence" value="ECO:0007669"/>
    <property type="project" value="InterPro"/>
</dbReference>
<accession>A0A372FS04</accession>
<keyword evidence="2 3" id="KW-0238">DNA-binding</keyword>
<dbReference type="Gene3D" id="3.40.50.300">
    <property type="entry name" value="P-loop containing nucleotide triphosphate hydrolases"/>
    <property type="match status" value="1"/>
</dbReference>
<evidence type="ECO:0000313" key="6">
    <source>
        <dbReference type="Proteomes" id="UP000262621"/>
    </source>
</evidence>
<dbReference type="InterPro" id="IPR027417">
    <property type="entry name" value="P-loop_NTPase"/>
</dbReference>
<evidence type="ECO:0000259" key="4">
    <source>
        <dbReference type="PROSITE" id="PS51755"/>
    </source>
</evidence>
<dbReference type="Gene3D" id="1.10.10.10">
    <property type="entry name" value="Winged helix-like DNA-binding domain superfamily/Winged helix DNA-binding domain"/>
    <property type="match status" value="1"/>
</dbReference>
<sequence length="634" mass="68545">MTETRACYRVDLLGPLHVRRKGHPLEPGPAKQRAILSLLALRLGDSVPVSEVEEAVWGGVVPPSARSLVHTYVARLRQVLEPEQPPRRRVRVIASTVSGYSLRAEAVETDVARFRRHVAEAEKRIGEGCREEAFHLLGKALDLWRSPTLGELRSLLHDNIEVEALGAAWVATSHSYVGLGLRLGRAAAVLDTATRLARLEPLHEAIQADYLAVLGSNGHRTVALHRYAEITERLRTELGVDPGEELRAVHRALIRPAGRPPVPRPAPAVPAARLRPGCGPISGPLHWRADDIAELAALLAKDRAVTVTGAPGCGKSAVTLRAAHQAARVFTGGVLTVDTLDLSDRRQLERRLARMLGGNGAEDPVDLLRDQPTLVVLDNAEHLVDACAVVADRLLMACPNVVVLTGSRQPLGLPYERVQRLHPLPVPQPGGWPSVLSNPAVALLAERAAQARPGFRLDRRDAEVAVEICRRLDGLPLALEMAAACLSTDSLDGVLRKLEGPLDGLRPPAVGPEPRHTSLRAMLDRSVQRLDVVERCLFQRVALLPGVFDLAAAQRFWRPHPSGPTDVRVVLAALVDKSLVMPVGTTGGRYRMLGLLRRLALETDAPEAVTTRAADLPLSLSRSLLPAVVAAVPD</sequence>
<dbReference type="InterPro" id="IPR001867">
    <property type="entry name" value="OmpR/PhoB-type_DNA-bd"/>
</dbReference>
<gene>
    <name evidence="5" type="ORF">D0Q02_27330</name>
</gene>
<dbReference type="OrthoDB" id="33864at2"/>
<dbReference type="Proteomes" id="UP000262621">
    <property type="component" value="Unassembled WGS sequence"/>
</dbReference>
<dbReference type="PRINTS" id="PR00364">
    <property type="entry name" value="DISEASERSIST"/>
</dbReference>
<dbReference type="SUPFAM" id="SSF48452">
    <property type="entry name" value="TPR-like"/>
    <property type="match status" value="1"/>
</dbReference>
<comment type="caution">
    <text evidence="5">The sequence shown here is derived from an EMBL/GenBank/DDBJ whole genome shotgun (WGS) entry which is preliminary data.</text>
</comment>
<reference evidence="5 6" key="1">
    <citation type="submission" date="2018-08" db="EMBL/GenBank/DDBJ databases">
        <title>Verrucosispora craniellae sp. nov., isolated from a marine sponge in the South China Sea.</title>
        <authorList>
            <person name="Li L."/>
            <person name="Lin H.W."/>
        </authorList>
    </citation>
    <scope>NUCLEOTIDE SEQUENCE [LARGE SCALE GENOMIC DNA]</scope>
    <source>
        <strain evidence="5 6">LHW63014</strain>
    </source>
</reference>
<evidence type="ECO:0000256" key="2">
    <source>
        <dbReference type="ARBA" id="ARBA00023125"/>
    </source>
</evidence>
<dbReference type="PROSITE" id="PS51755">
    <property type="entry name" value="OMPR_PHOB"/>
    <property type="match status" value="1"/>
</dbReference>
<evidence type="ECO:0000256" key="1">
    <source>
        <dbReference type="ARBA" id="ARBA00005820"/>
    </source>
</evidence>
<evidence type="ECO:0000313" key="5">
    <source>
        <dbReference type="EMBL" id="RFS43503.1"/>
    </source>
</evidence>
<dbReference type="GO" id="GO:0006355">
    <property type="term" value="P:regulation of DNA-templated transcription"/>
    <property type="evidence" value="ECO:0007669"/>
    <property type="project" value="InterPro"/>
</dbReference>
<comment type="similarity">
    <text evidence="1">Belongs to the AfsR/DnrI/RedD regulatory family.</text>
</comment>
<feature type="domain" description="OmpR/PhoB-type" evidence="4">
    <location>
        <begin position="1"/>
        <end position="104"/>
    </location>
</feature>
<dbReference type="InterPro" id="IPR036388">
    <property type="entry name" value="WH-like_DNA-bd_sf"/>
</dbReference>
<dbReference type="GO" id="GO:0003677">
    <property type="term" value="F:DNA binding"/>
    <property type="evidence" value="ECO:0007669"/>
    <property type="project" value="UniProtKB-UniRule"/>
</dbReference>
<feature type="DNA-binding region" description="OmpR/PhoB-type" evidence="3">
    <location>
        <begin position="1"/>
        <end position="104"/>
    </location>
</feature>
<dbReference type="SMART" id="SM01043">
    <property type="entry name" value="BTAD"/>
    <property type="match status" value="1"/>
</dbReference>
<dbReference type="SUPFAM" id="SSF52540">
    <property type="entry name" value="P-loop containing nucleoside triphosphate hydrolases"/>
    <property type="match status" value="1"/>
</dbReference>
<protein>
    <submittedName>
        <fullName evidence="5">AfsR/SARP family transcriptional regulator</fullName>
    </submittedName>
</protein>
<proteinExistence type="inferred from homology"/>
<name>A0A372FS04_9ACTN</name>
<dbReference type="Pfam" id="PF00486">
    <property type="entry name" value="Trans_reg_C"/>
    <property type="match status" value="1"/>
</dbReference>
<dbReference type="InterPro" id="IPR005158">
    <property type="entry name" value="BTAD"/>
</dbReference>
<dbReference type="PANTHER" id="PTHR47691">
    <property type="entry name" value="REGULATOR-RELATED"/>
    <property type="match status" value="1"/>
</dbReference>
<evidence type="ECO:0000256" key="3">
    <source>
        <dbReference type="PROSITE-ProRule" id="PRU01091"/>
    </source>
</evidence>
<dbReference type="AlphaFoldDB" id="A0A372FS04"/>
<dbReference type="InterPro" id="IPR011990">
    <property type="entry name" value="TPR-like_helical_dom_sf"/>
</dbReference>
<dbReference type="SMART" id="SM00862">
    <property type="entry name" value="Trans_reg_C"/>
    <property type="match status" value="1"/>
</dbReference>
<dbReference type="InterPro" id="IPR016032">
    <property type="entry name" value="Sig_transdc_resp-reg_C-effctor"/>
</dbReference>
<dbReference type="RefSeq" id="WP_117230857.1">
    <property type="nucleotide sequence ID" value="NZ_CP061725.1"/>
</dbReference>